<evidence type="ECO:0000313" key="2">
    <source>
        <dbReference type="Proteomes" id="UP000031004"/>
    </source>
</evidence>
<comment type="caution">
    <text evidence="1">The sequence shown here is derived from an EMBL/GenBank/DDBJ whole genome shotgun (WGS) entry which is preliminary data.</text>
</comment>
<organism evidence="1 2">
    <name type="scientific">Mycolicibacterium setense</name>
    <dbReference type="NCBI Taxonomy" id="431269"/>
    <lineage>
        <taxon>Bacteria</taxon>
        <taxon>Bacillati</taxon>
        <taxon>Actinomycetota</taxon>
        <taxon>Actinomycetes</taxon>
        <taxon>Mycobacteriales</taxon>
        <taxon>Mycobacteriaceae</taxon>
        <taxon>Mycolicibacterium</taxon>
    </lineage>
</organism>
<dbReference type="InterPro" id="IPR024520">
    <property type="entry name" value="DUF3558"/>
</dbReference>
<evidence type="ECO:0000313" key="1">
    <source>
        <dbReference type="EMBL" id="KHO26173.1"/>
    </source>
</evidence>
<dbReference type="Pfam" id="PF12079">
    <property type="entry name" value="DUF3558"/>
    <property type="match status" value="1"/>
</dbReference>
<name>A0ABR4YX23_9MYCO</name>
<proteinExistence type="predicted"/>
<accession>A0ABR4YX23</accession>
<dbReference type="Proteomes" id="UP000031004">
    <property type="component" value="Unassembled WGS sequence"/>
</dbReference>
<keyword evidence="2" id="KW-1185">Reference proteome</keyword>
<reference evidence="1 2" key="1">
    <citation type="submission" date="2014-11" db="EMBL/GenBank/DDBJ databases">
        <title>Mycobacterium setense Manresensis Genome.</title>
        <authorList>
            <person name="Rech G."/>
            <person name="Sumoy L."/>
        </authorList>
    </citation>
    <scope>NUCLEOTIDE SEQUENCE [LARGE SCALE GENOMIC DNA]</scope>
    <source>
        <strain evidence="1 2">Manresensis</strain>
    </source>
</reference>
<gene>
    <name evidence="1" type="ORF">QQ44_10455</name>
</gene>
<dbReference type="EMBL" id="JTLZ01000005">
    <property type="protein sequence ID" value="KHO26173.1"/>
    <property type="molecule type" value="Genomic_DNA"/>
</dbReference>
<sequence>MPTALSREKTIAWARGIDPCALISPDRLASLGTVKAIGTSSNSTSCEALVDDDTQHGIDISWSIAFTATDFLTSSVGALEEIDGRKVRRADPASAFAPDVRDQLVESACNYDVAFENDIAVRMRVSMERGHDACATAEPLARAVVSTWPEQPRQGSSPNTTVTVLTDALPCSVVAELQKSRNVTFDWKDQSLTSCFFTVDGTEILVTFAYEARELVTAGGAPMKFGEYDGYRKAHEGTTFAGAIVGDGFDGVDAGRVSRLVPSVDVNGDDAAVVFDVTTAVLNQLPR</sequence>
<protein>
    <submittedName>
        <fullName evidence="1">Uncharacterized protein</fullName>
    </submittedName>
</protein>